<proteinExistence type="inferred from homology"/>
<evidence type="ECO:0000256" key="10">
    <source>
        <dbReference type="SAM" id="MobiDB-lite"/>
    </source>
</evidence>
<comment type="caution">
    <text evidence="12">The sequence shown here is derived from an EMBL/GenBank/DDBJ whole genome shotgun (WGS) entry which is preliminary data.</text>
</comment>
<dbReference type="PROSITE" id="PS51779">
    <property type="entry name" value="POTRA"/>
    <property type="match status" value="1"/>
</dbReference>
<evidence type="ECO:0000256" key="5">
    <source>
        <dbReference type="ARBA" id="ARBA00022692"/>
    </source>
</evidence>
<dbReference type="InterPro" id="IPR026579">
    <property type="entry name" value="FtsQ"/>
</dbReference>
<evidence type="ECO:0000256" key="7">
    <source>
        <dbReference type="ARBA" id="ARBA00023136"/>
    </source>
</evidence>
<keyword evidence="7 9" id="KW-0472">Membrane</keyword>
<evidence type="ECO:0000313" key="12">
    <source>
        <dbReference type="EMBL" id="MBB3926536.1"/>
    </source>
</evidence>
<comment type="function">
    <text evidence="9">Essential cell division protein.</text>
</comment>
<protein>
    <recommendedName>
        <fullName evidence="9">Cell division protein FtsQ</fullName>
    </recommendedName>
</protein>
<name>A0A7W6BGI8_9SPHN</name>
<feature type="transmembrane region" description="Helical" evidence="9">
    <location>
        <begin position="54"/>
        <end position="80"/>
    </location>
</feature>
<gene>
    <name evidence="9" type="primary">ftsQ</name>
    <name evidence="12" type="ORF">GGR43_002256</name>
</gene>
<dbReference type="Proteomes" id="UP000571950">
    <property type="component" value="Unassembled WGS sequence"/>
</dbReference>
<evidence type="ECO:0000259" key="11">
    <source>
        <dbReference type="PROSITE" id="PS51779"/>
    </source>
</evidence>
<keyword evidence="2 9" id="KW-1003">Cell membrane</keyword>
<dbReference type="AlphaFoldDB" id="A0A7W6BGI8"/>
<evidence type="ECO:0000256" key="3">
    <source>
        <dbReference type="ARBA" id="ARBA00022519"/>
    </source>
</evidence>
<feature type="region of interest" description="Disordered" evidence="10">
    <location>
        <begin position="289"/>
        <end position="330"/>
    </location>
</feature>
<keyword evidence="13" id="KW-1185">Reference proteome</keyword>
<dbReference type="Pfam" id="PF03799">
    <property type="entry name" value="FtsQ_DivIB_C"/>
    <property type="match status" value="1"/>
</dbReference>
<dbReference type="GO" id="GO:0032153">
    <property type="term" value="C:cell division site"/>
    <property type="evidence" value="ECO:0007669"/>
    <property type="project" value="UniProtKB-UniRule"/>
</dbReference>
<dbReference type="GO" id="GO:0043093">
    <property type="term" value="P:FtsZ-dependent cytokinesis"/>
    <property type="evidence" value="ECO:0007669"/>
    <property type="project" value="UniProtKB-UniRule"/>
</dbReference>
<evidence type="ECO:0000256" key="1">
    <source>
        <dbReference type="ARBA" id="ARBA00004370"/>
    </source>
</evidence>
<keyword evidence="4 9" id="KW-0132">Cell division</keyword>
<organism evidence="12 13">
    <name type="scientific">Sphingobium jiangsuense</name>
    <dbReference type="NCBI Taxonomy" id="870476"/>
    <lineage>
        <taxon>Bacteria</taxon>
        <taxon>Pseudomonadati</taxon>
        <taxon>Pseudomonadota</taxon>
        <taxon>Alphaproteobacteria</taxon>
        <taxon>Sphingomonadales</taxon>
        <taxon>Sphingomonadaceae</taxon>
        <taxon>Sphingobium</taxon>
    </lineage>
</organism>
<dbReference type="HAMAP" id="MF_00911">
    <property type="entry name" value="FtsQ_subfam"/>
    <property type="match status" value="1"/>
</dbReference>
<dbReference type="Pfam" id="PF08478">
    <property type="entry name" value="POTRA_1"/>
    <property type="match status" value="1"/>
</dbReference>
<feature type="domain" description="POTRA" evidence="11">
    <location>
        <begin position="93"/>
        <end position="161"/>
    </location>
</feature>
<sequence length="330" mass="35864">MSEARIRRGGTSRLSVKGQAKVTARSRRGAVRQKSAFDLWLARLPISRAGLNRLINWAVLLLIALLLWGAASFFGLFGMLRMEMGEWAARAGFQVEKVEVHGTERMDEMAVYAIALGQVDRSMLNIDLPKVRQDIMHLPWVQDARISRRLPDTLVVDVVERKPAAVWQQGGKLSLIDAEGVVLEPVSPAAMPDLPLLVGTDANRQAARLALLMEAAPALKPVLAGATWVGNRRWDLRFQSGETLSLPEGDEQAASALVTFARLDGLNRLLGRGIPRFDMRDPDKFILRLPKGANAPDVPASAADGDKADAPAGEDATDSTGADAPRKEQG</sequence>
<comment type="similarity">
    <text evidence="9">Belongs to the FtsQ/DivIB family. FtsQ subfamily.</text>
</comment>
<keyword evidence="5 9" id="KW-0812">Transmembrane</keyword>
<dbReference type="RefSeq" id="WP_188072048.1">
    <property type="nucleotide sequence ID" value="NZ_BSPS01000054.1"/>
</dbReference>
<dbReference type="GO" id="GO:0090529">
    <property type="term" value="P:cell septum assembly"/>
    <property type="evidence" value="ECO:0007669"/>
    <property type="project" value="InterPro"/>
</dbReference>
<evidence type="ECO:0000256" key="9">
    <source>
        <dbReference type="HAMAP-Rule" id="MF_00911"/>
    </source>
</evidence>
<evidence type="ECO:0000313" key="13">
    <source>
        <dbReference type="Proteomes" id="UP000571950"/>
    </source>
</evidence>
<reference evidence="12 13" key="1">
    <citation type="submission" date="2020-08" db="EMBL/GenBank/DDBJ databases">
        <title>Genomic Encyclopedia of Type Strains, Phase IV (KMG-IV): sequencing the most valuable type-strain genomes for metagenomic binning, comparative biology and taxonomic classification.</title>
        <authorList>
            <person name="Goeker M."/>
        </authorList>
    </citation>
    <scope>NUCLEOTIDE SEQUENCE [LARGE SCALE GENOMIC DNA]</scope>
    <source>
        <strain evidence="12 13">DSM 26189</strain>
    </source>
</reference>
<keyword evidence="8 9" id="KW-0131">Cell cycle</keyword>
<dbReference type="GO" id="GO:0005886">
    <property type="term" value="C:plasma membrane"/>
    <property type="evidence" value="ECO:0007669"/>
    <property type="project" value="UniProtKB-SubCell"/>
</dbReference>
<comment type="subcellular location">
    <subcellularLocation>
        <location evidence="9">Cell inner membrane</location>
        <topology evidence="9">Single-pass type II membrane protein</topology>
    </subcellularLocation>
    <subcellularLocation>
        <location evidence="1">Membrane</location>
    </subcellularLocation>
    <text evidence="9">Localizes to the division septum.</text>
</comment>
<evidence type="ECO:0000256" key="8">
    <source>
        <dbReference type="ARBA" id="ARBA00023306"/>
    </source>
</evidence>
<evidence type="ECO:0000256" key="2">
    <source>
        <dbReference type="ARBA" id="ARBA00022475"/>
    </source>
</evidence>
<accession>A0A7W6BGI8</accession>
<dbReference type="Gene3D" id="3.10.20.310">
    <property type="entry name" value="membrane protein fhac"/>
    <property type="match status" value="1"/>
</dbReference>
<dbReference type="EMBL" id="JACIDT010000007">
    <property type="protein sequence ID" value="MBB3926536.1"/>
    <property type="molecule type" value="Genomic_DNA"/>
</dbReference>
<dbReference type="InterPro" id="IPR034746">
    <property type="entry name" value="POTRA"/>
</dbReference>
<dbReference type="InterPro" id="IPR013685">
    <property type="entry name" value="POTRA_FtsQ_type"/>
</dbReference>
<dbReference type="InterPro" id="IPR005548">
    <property type="entry name" value="Cell_div_FtsQ/DivIB_C"/>
</dbReference>
<evidence type="ECO:0000256" key="6">
    <source>
        <dbReference type="ARBA" id="ARBA00022989"/>
    </source>
</evidence>
<evidence type="ECO:0000256" key="4">
    <source>
        <dbReference type="ARBA" id="ARBA00022618"/>
    </source>
</evidence>
<keyword evidence="3 9" id="KW-0997">Cell inner membrane</keyword>
<keyword evidence="6 9" id="KW-1133">Transmembrane helix</keyword>
<dbReference type="PANTHER" id="PTHR35851:SF1">
    <property type="entry name" value="CELL DIVISION PROTEIN FTSQ"/>
    <property type="match status" value="1"/>
</dbReference>
<dbReference type="PANTHER" id="PTHR35851">
    <property type="entry name" value="CELL DIVISION PROTEIN FTSQ"/>
    <property type="match status" value="1"/>
</dbReference>